<evidence type="ECO:0000313" key="3">
    <source>
        <dbReference type="EMBL" id="MDR4127136.1"/>
    </source>
</evidence>
<organism evidence="3 4">
    <name type="scientific">Yanghanlia caeni</name>
    <dbReference type="NCBI Taxonomy" id="3064283"/>
    <lineage>
        <taxon>Bacteria</taxon>
        <taxon>Pseudomonadati</taxon>
        <taxon>Pseudomonadota</taxon>
        <taxon>Betaproteobacteria</taxon>
        <taxon>Burkholderiales</taxon>
        <taxon>Alcaligenaceae</taxon>
        <taxon>Yanghanlia</taxon>
    </lineage>
</organism>
<dbReference type="Pfam" id="PF02899">
    <property type="entry name" value="Phage_int_SAM_1"/>
    <property type="match status" value="1"/>
</dbReference>
<evidence type="ECO:0000259" key="2">
    <source>
        <dbReference type="Pfam" id="PF02899"/>
    </source>
</evidence>
<accession>A0ABU1D9K1</accession>
<evidence type="ECO:0000256" key="1">
    <source>
        <dbReference type="ARBA" id="ARBA00023125"/>
    </source>
</evidence>
<comment type="caution">
    <text evidence="3">The sequence shown here is derived from an EMBL/GenBank/DDBJ whole genome shotgun (WGS) entry which is preliminary data.</text>
</comment>
<dbReference type="Gene3D" id="1.10.150.130">
    <property type="match status" value="1"/>
</dbReference>
<feature type="domain" description="Integrase SAM-like N-terminal" evidence="2">
    <location>
        <begin position="14"/>
        <end position="73"/>
    </location>
</feature>
<dbReference type="InterPro" id="IPR010998">
    <property type="entry name" value="Integrase_recombinase_N"/>
</dbReference>
<protein>
    <submittedName>
        <fullName evidence="3">Site-specific integrase</fullName>
    </submittedName>
</protein>
<keyword evidence="4" id="KW-1185">Reference proteome</keyword>
<proteinExistence type="predicted"/>
<dbReference type="RefSeq" id="WP_347287674.1">
    <property type="nucleotide sequence ID" value="NZ_JAUZQE010000057.1"/>
</dbReference>
<name>A0ABU1D9K1_9BURK</name>
<evidence type="ECO:0000313" key="4">
    <source>
        <dbReference type="Proteomes" id="UP001232156"/>
    </source>
</evidence>
<gene>
    <name evidence="3" type="ORF">Q8947_14245</name>
</gene>
<keyword evidence="1" id="KW-0238">DNA-binding</keyword>
<reference evidence="3 4" key="1">
    <citation type="submission" date="2023-08" db="EMBL/GenBank/DDBJ databases">
        <title>Alcaligenaceae gen. nov., a novel taxon isolated from the sludge of Yixing Pesticide Factory.</title>
        <authorList>
            <person name="Ruan L."/>
        </authorList>
    </citation>
    <scope>NUCLEOTIDE SEQUENCE [LARGE SCALE GENOMIC DNA]</scope>
    <source>
        <strain evidence="3 4">LG-2</strain>
    </source>
</reference>
<sequence>MKDFNLPSIIHRYFLEYLPRHKGLQSSTIRSYRDSLRLFLIFVAGTHRLGVSELVLEHLDYPAVQAFLHSMEADRGNAISTPASVKVVGT</sequence>
<dbReference type="InterPro" id="IPR004107">
    <property type="entry name" value="Integrase_SAM-like_N"/>
</dbReference>
<dbReference type="EMBL" id="JAUZQE010000057">
    <property type="protein sequence ID" value="MDR4127136.1"/>
    <property type="molecule type" value="Genomic_DNA"/>
</dbReference>
<dbReference type="Proteomes" id="UP001232156">
    <property type="component" value="Unassembled WGS sequence"/>
</dbReference>